<dbReference type="Proteomes" id="UP001295463">
    <property type="component" value="Chromosome"/>
</dbReference>
<dbReference type="InterPro" id="IPR028976">
    <property type="entry name" value="CheC-like_sf"/>
</dbReference>
<protein>
    <submittedName>
        <fullName evidence="3">CheX domain-containing protein</fullName>
    </submittedName>
</protein>
<organism evidence="3 4">
    <name type="scientific">Trichlorobacter ammonificans</name>
    <dbReference type="NCBI Taxonomy" id="2916410"/>
    <lineage>
        <taxon>Bacteria</taxon>
        <taxon>Pseudomonadati</taxon>
        <taxon>Thermodesulfobacteriota</taxon>
        <taxon>Desulfuromonadia</taxon>
        <taxon>Geobacterales</taxon>
        <taxon>Geobacteraceae</taxon>
        <taxon>Trichlorobacter</taxon>
    </lineage>
</organism>
<evidence type="ECO:0000256" key="1">
    <source>
        <dbReference type="ARBA" id="ARBA00022500"/>
    </source>
</evidence>
<evidence type="ECO:0000313" key="4">
    <source>
        <dbReference type="Proteomes" id="UP001295463"/>
    </source>
</evidence>
<dbReference type="PANTHER" id="PTHR39452:SF1">
    <property type="entry name" value="CHEY-P PHOSPHATASE CHEX"/>
    <property type="match status" value="1"/>
</dbReference>
<feature type="domain" description="Chemotaxis phosphatase CheX-like" evidence="2">
    <location>
        <begin position="55"/>
        <end position="148"/>
    </location>
</feature>
<evidence type="ECO:0000313" key="3">
    <source>
        <dbReference type="EMBL" id="CAH2030112.1"/>
    </source>
</evidence>
<name>A0ABM9D6Q2_9BACT</name>
<dbReference type="RefSeq" id="WP_305731074.1">
    <property type="nucleotide sequence ID" value="NZ_OW150024.1"/>
</dbReference>
<dbReference type="EMBL" id="OW150024">
    <property type="protein sequence ID" value="CAH2030112.1"/>
    <property type="molecule type" value="Genomic_DNA"/>
</dbReference>
<dbReference type="InterPro" id="IPR038756">
    <property type="entry name" value="CheX-like"/>
</dbReference>
<dbReference type="InterPro" id="IPR028051">
    <property type="entry name" value="CheX-like_dom"/>
</dbReference>
<gene>
    <name evidence="3" type="ORF">GEAMG1_0290</name>
</gene>
<dbReference type="Gene3D" id="3.40.1550.10">
    <property type="entry name" value="CheC-like"/>
    <property type="match status" value="1"/>
</dbReference>
<keyword evidence="1" id="KW-0145">Chemotaxis</keyword>
<dbReference type="SUPFAM" id="SSF103039">
    <property type="entry name" value="CheC-like"/>
    <property type="match status" value="1"/>
</dbReference>
<proteinExistence type="predicted"/>
<keyword evidence="4" id="KW-1185">Reference proteome</keyword>
<reference evidence="3 4" key="1">
    <citation type="submission" date="2022-03" db="EMBL/GenBank/DDBJ databases">
        <authorList>
            <person name="Koch H."/>
        </authorList>
    </citation>
    <scope>NUCLEOTIDE SEQUENCE [LARGE SCALE GENOMIC DNA]</scope>
    <source>
        <strain evidence="3 4">G1</strain>
    </source>
</reference>
<evidence type="ECO:0000259" key="2">
    <source>
        <dbReference type="Pfam" id="PF13690"/>
    </source>
</evidence>
<dbReference type="PANTHER" id="PTHR39452">
    <property type="entry name" value="CHEY-P PHOSPHATASE CHEX"/>
    <property type="match status" value="1"/>
</dbReference>
<accession>A0ABM9D6Q2</accession>
<dbReference type="CDD" id="cd17906">
    <property type="entry name" value="CheX"/>
    <property type="match status" value="1"/>
</dbReference>
<dbReference type="Pfam" id="PF13690">
    <property type="entry name" value="CheX"/>
    <property type="match status" value="1"/>
</dbReference>
<sequence length="166" mass="17803">MSIAPAILTALNTTQDQLVKKMIDDVRTIYSSMLGIELMHLPLEVDPVSQFQDCVSAMVGLGGTYSGLVSVHVPTGLAKTFAGAMLGMDVEEVDQDVYDALGEIANMVAGNFKQHISKGGGDVRISTPSVISGKDYIVQCKQNDSINLLFDVAEEWFMVSTVLSAD</sequence>